<comment type="caution">
    <text evidence="3">The sequence shown here is derived from an EMBL/GenBank/DDBJ whole genome shotgun (WGS) entry which is preliminary data.</text>
</comment>
<dbReference type="GO" id="GO:0046982">
    <property type="term" value="F:protein heterodimerization activity"/>
    <property type="evidence" value="ECO:0007669"/>
    <property type="project" value="InterPro"/>
</dbReference>
<dbReference type="InterPro" id="IPR009072">
    <property type="entry name" value="Histone-fold"/>
</dbReference>
<proteinExistence type="predicted"/>
<evidence type="ECO:0000313" key="4">
    <source>
        <dbReference type="Proteomes" id="UP001211907"/>
    </source>
</evidence>
<evidence type="ECO:0000256" key="1">
    <source>
        <dbReference type="SAM" id="MobiDB-lite"/>
    </source>
</evidence>
<dbReference type="Gene3D" id="1.10.20.10">
    <property type="entry name" value="Histone, subunit A"/>
    <property type="match status" value="1"/>
</dbReference>
<keyword evidence="4" id="KW-1185">Reference proteome</keyword>
<dbReference type="Pfam" id="PF10406">
    <property type="entry name" value="TAF8_C"/>
    <property type="match status" value="1"/>
</dbReference>
<feature type="domain" description="Transcription factor TFIID subunit 8 C-terminal" evidence="2">
    <location>
        <begin position="179"/>
        <end position="224"/>
    </location>
</feature>
<dbReference type="InterPro" id="IPR019473">
    <property type="entry name" value="TFIID_su8_C"/>
</dbReference>
<evidence type="ECO:0000259" key="2">
    <source>
        <dbReference type="Pfam" id="PF10406"/>
    </source>
</evidence>
<dbReference type="AlphaFoldDB" id="A0AAD5XK74"/>
<dbReference type="Proteomes" id="UP001211907">
    <property type="component" value="Unassembled WGS sequence"/>
</dbReference>
<name>A0AAD5XK74_9FUNG</name>
<feature type="region of interest" description="Disordered" evidence="1">
    <location>
        <begin position="72"/>
        <end position="91"/>
    </location>
</feature>
<evidence type="ECO:0000313" key="3">
    <source>
        <dbReference type="EMBL" id="KAJ3131023.1"/>
    </source>
</evidence>
<sequence length="285" mass="30600">MIDDGMFRLLAAQVAAEAGFGAVTGDALHLLAALAEAHARRLAKAAVDHAALKARTAVTLADLDAALSSASSRSATQLSTEQRQQTSTQQQTIISTAAAAPDNTVNATLSPSESLVAYALRQRTPRTPIARKLARITRDRNISSTKPNNNNSSSFLLFSHKEFLLHPPPSDSSALPPDAFLPKYPSVHTYKRGEISGQRESDIAKLREIKALRARQVDANLRRLLLAREHLVQDDNDNDSAQTHAVPESAAVLIHSTANNDLFVGGATSGVGQMLGSVNYQLQRK</sequence>
<accession>A0AAD5XK74</accession>
<dbReference type="EMBL" id="JADGJH010000326">
    <property type="protein sequence ID" value="KAJ3131023.1"/>
    <property type="molecule type" value="Genomic_DNA"/>
</dbReference>
<organism evidence="3 4">
    <name type="scientific">Physocladia obscura</name>
    <dbReference type="NCBI Taxonomy" id="109957"/>
    <lineage>
        <taxon>Eukaryota</taxon>
        <taxon>Fungi</taxon>
        <taxon>Fungi incertae sedis</taxon>
        <taxon>Chytridiomycota</taxon>
        <taxon>Chytridiomycota incertae sedis</taxon>
        <taxon>Chytridiomycetes</taxon>
        <taxon>Chytridiales</taxon>
        <taxon>Chytriomycetaceae</taxon>
        <taxon>Physocladia</taxon>
    </lineage>
</organism>
<reference evidence="3" key="1">
    <citation type="submission" date="2020-05" db="EMBL/GenBank/DDBJ databases">
        <title>Phylogenomic resolution of chytrid fungi.</title>
        <authorList>
            <person name="Stajich J.E."/>
            <person name="Amses K."/>
            <person name="Simmons R."/>
            <person name="Seto K."/>
            <person name="Myers J."/>
            <person name="Bonds A."/>
            <person name="Quandt C.A."/>
            <person name="Barry K."/>
            <person name="Liu P."/>
            <person name="Grigoriev I."/>
            <person name="Longcore J.E."/>
            <person name="James T.Y."/>
        </authorList>
    </citation>
    <scope>NUCLEOTIDE SEQUENCE</scope>
    <source>
        <strain evidence="3">JEL0513</strain>
    </source>
</reference>
<protein>
    <recommendedName>
        <fullName evidence="2">Transcription factor TFIID subunit 8 C-terminal domain-containing protein</fullName>
    </recommendedName>
</protein>
<gene>
    <name evidence="3" type="ORF">HK100_006969</name>
</gene>